<keyword evidence="2 5" id="KW-0812">Transmembrane</keyword>
<dbReference type="Proteomes" id="UP001606303">
    <property type="component" value="Unassembled WGS sequence"/>
</dbReference>
<name>A0ABW7GUN4_9BURK</name>
<keyword evidence="8" id="KW-1185">Reference proteome</keyword>
<evidence type="ECO:0000313" key="8">
    <source>
        <dbReference type="Proteomes" id="UP001606303"/>
    </source>
</evidence>
<feature type="domain" description="Translocation and assembly module TamB C-terminal" evidence="6">
    <location>
        <begin position="977"/>
        <end position="1315"/>
    </location>
</feature>
<evidence type="ECO:0000256" key="1">
    <source>
        <dbReference type="ARBA" id="ARBA00004167"/>
    </source>
</evidence>
<feature type="transmembrane region" description="Helical" evidence="5">
    <location>
        <begin position="12"/>
        <end position="34"/>
    </location>
</feature>
<evidence type="ECO:0000256" key="5">
    <source>
        <dbReference type="SAM" id="Phobius"/>
    </source>
</evidence>
<evidence type="ECO:0000256" key="3">
    <source>
        <dbReference type="ARBA" id="ARBA00022989"/>
    </source>
</evidence>
<evidence type="ECO:0000256" key="4">
    <source>
        <dbReference type="ARBA" id="ARBA00023136"/>
    </source>
</evidence>
<dbReference type="InterPro" id="IPR007452">
    <property type="entry name" value="TamB_C"/>
</dbReference>
<keyword evidence="3 5" id="KW-1133">Transmembrane helix</keyword>
<protein>
    <submittedName>
        <fullName evidence="7">Translocation/assembly module TamB domain-containing protein</fullName>
    </submittedName>
</protein>
<dbReference type="EMBL" id="JBIGIB010000001">
    <property type="protein sequence ID" value="MFG6465687.1"/>
    <property type="molecule type" value="Genomic_DNA"/>
</dbReference>
<evidence type="ECO:0000256" key="2">
    <source>
        <dbReference type="ARBA" id="ARBA00022692"/>
    </source>
</evidence>
<sequence length="1316" mass="141578">MSTPMRWLRRTLLGGGLALLLVVLGTVALVAWLLQRPAGTEWLLGQLPGVEVQAPQGSLLGEFRAERVRLHWAGGDVELQGLQWQGLGFGASGWGAERELRADNVHVQTLRIRTQPSSAPLAAPSDLRLPVGLRIEHLQVDRLDWHAQQPPVLGLQARVQLPRQGQHRIELHAARWQQLQLNGRATVDTDAPLNTQLSLQLQPTDAPRLPWAAEASATGPLARLQARVAVSAAQQSLQAQGELHPFLPWPVNALQVQAHQFDLAALAALVPGLPHTALTGEARLQAPSATADATLQAELTNSAPGRWDQGALPVQRLRLALAGHPDALARFQLTQLDADLLGGGSIQGRGSREADGRWQLQAQVARLRPEALDGRASPARLDGPVSVAGGPNDALSARLELAGTLDTRPLQLQAQVQGQGTQWQVTRARLASGDASLQAQGEVDTRGTVQLQAQLQQFDPHLLWRGAPGSAWARLPGPTRLNALARIDLRGQRLADLTGTVSAQLQPSQLAGLPLEGDARLSRERPEQPARFELDARLGKQRLQAQGEAQDGRVQSRVQVQAGALAELSPVLALLQAPALAGQADGDLQLQLLRTPASAGASTNAWQLASEGRLNLRELRARGQQLGQGQVQWALPAPGADGDGPVQLAMNLQQLRAPQARLDRVSLQLQGRRSDHELQLQAQGQTLQTAQPLTLDAQLQARGRWAGSSWTGKLSRVDLGPLRAQTPPLLTARDLTLRAALDGAPQVELQPGRAEVGGAVVRWDSLRWTGGAQPELRAELVLEDLAVAPLLARWQPEFGWGGDLRVGGHASVRVDDRANVELLLDRRGGDLRVTDELGQRPLGLTDLRLALTVQNGPDGRPVWRFAQGVAGAELGSLAAAVTLHPQGDWPDAQTPIEGVLQANVAQLATWGSWVPAGWRLGGRAAATVQLAGRLGAPNLTGQAEGEQLALRHLLYGVDVTEGRFALALKGQHAELTRLEARAGDGWLRAQGSAELGAQPRAQLSFTAERLRALSRVDRRLVVSGQGTLDLQADSLRLQGQLKADEGLVDFTRSDAPGLADDVTVLRGSRDTPAPTAPARPARHTDVQLALDFGNDFQVRGRGLATTLRGQLQIAQRDGPLRVTGKLTASGGQYAAYGQKLEIERGDIRFTGAYDNPALDLLAVRPNLDVRVGVRVGGTAQSPRVNLYSEPEMADTDRLAWLLLGRGPEGLGRTDTALLQRAALALLSGEGEGPTAKVLRNLGLDELSVAQTDDDTRATIVRLGKQLSRRWYVGYERSLNATTGSWQLIYRIAQRFTLRAQGGDDNALDLIWQWKWN</sequence>
<dbReference type="PANTHER" id="PTHR36985:SF1">
    <property type="entry name" value="TRANSLOCATION AND ASSEMBLY MODULE SUBUNIT TAMB"/>
    <property type="match status" value="1"/>
</dbReference>
<keyword evidence="4 5" id="KW-0472">Membrane</keyword>
<organism evidence="7 8">
    <name type="scientific">Pelomonas baiyunensis</name>
    <dbReference type="NCBI Taxonomy" id="3299026"/>
    <lineage>
        <taxon>Bacteria</taxon>
        <taxon>Pseudomonadati</taxon>
        <taxon>Pseudomonadota</taxon>
        <taxon>Betaproteobacteria</taxon>
        <taxon>Burkholderiales</taxon>
        <taxon>Sphaerotilaceae</taxon>
        <taxon>Roseateles</taxon>
    </lineage>
</organism>
<dbReference type="Pfam" id="PF04357">
    <property type="entry name" value="TamB"/>
    <property type="match status" value="1"/>
</dbReference>
<evidence type="ECO:0000313" key="7">
    <source>
        <dbReference type="EMBL" id="MFG6465687.1"/>
    </source>
</evidence>
<evidence type="ECO:0000259" key="6">
    <source>
        <dbReference type="Pfam" id="PF04357"/>
    </source>
</evidence>
<dbReference type="PANTHER" id="PTHR36985">
    <property type="entry name" value="TRANSLOCATION AND ASSEMBLY MODULE SUBUNIT TAMB"/>
    <property type="match status" value="1"/>
</dbReference>
<dbReference type="RefSeq" id="WP_394381459.1">
    <property type="nucleotide sequence ID" value="NZ_JBIGIB010000001.1"/>
</dbReference>
<comment type="subcellular location">
    <subcellularLocation>
        <location evidence="1">Membrane</location>
        <topology evidence="1">Single-pass membrane protein</topology>
    </subcellularLocation>
</comment>
<accession>A0ABW7GUN4</accession>
<proteinExistence type="predicted"/>
<reference evidence="7 8" key="1">
    <citation type="submission" date="2024-08" db="EMBL/GenBank/DDBJ databases">
        <authorList>
            <person name="Lu H."/>
        </authorList>
    </citation>
    <scope>NUCLEOTIDE SEQUENCE [LARGE SCALE GENOMIC DNA]</scope>
    <source>
        <strain evidence="7 8">BYS87W</strain>
    </source>
</reference>
<gene>
    <name evidence="7" type="ORF">ACG01O_03600</name>
</gene>
<comment type="caution">
    <text evidence="7">The sequence shown here is derived from an EMBL/GenBank/DDBJ whole genome shotgun (WGS) entry which is preliminary data.</text>
</comment>